<keyword evidence="3" id="KW-1185">Reference proteome</keyword>
<evidence type="ECO:0000313" key="3">
    <source>
        <dbReference type="Proteomes" id="UP000662074"/>
    </source>
</evidence>
<dbReference type="InterPro" id="IPR036291">
    <property type="entry name" value="NAD(P)-bd_dom_sf"/>
</dbReference>
<evidence type="ECO:0000259" key="1">
    <source>
        <dbReference type="Pfam" id="PF05368"/>
    </source>
</evidence>
<comment type="caution">
    <text evidence="2">The sequence shown here is derived from an EMBL/GenBank/DDBJ whole genome shotgun (WGS) entry which is preliminary data.</text>
</comment>
<reference evidence="2" key="1">
    <citation type="journal article" date="2014" name="Int. J. Syst. Evol. Microbiol.">
        <title>Complete genome sequence of Corynebacterium casei LMG S-19264T (=DSM 44701T), isolated from a smear-ripened cheese.</title>
        <authorList>
            <consortium name="US DOE Joint Genome Institute (JGI-PGF)"/>
            <person name="Walter F."/>
            <person name="Albersmeier A."/>
            <person name="Kalinowski J."/>
            <person name="Ruckert C."/>
        </authorList>
    </citation>
    <scope>NUCLEOTIDE SEQUENCE</scope>
    <source>
        <strain evidence="2">CCM 8711</strain>
    </source>
</reference>
<proteinExistence type="predicted"/>
<dbReference type="Gene3D" id="3.40.50.720">
    <property type="entry name" value="NAD(P)-binding Rossmann-like Domain"/>
    <property type="match status" value="1"/>
</dbReference>
<sequence>MKIVITGSLGHISKPLAQELIAKGHALTIISSNPDKKVVIEGMGATAAIGSVQDAEFLTTAFTGADAVYTMVPPVSYLQVDLDPVKHFSAIGKNYAAAIMKAGVPHVVNLSSWGAHREDGTGGIKGTYYLERILNELPATISITHIRPTSFYYNLYSFIPAIKYTGKIAANYGDTDRTVLVAPADIASAVCEELESITEGRKVRYVASDELTCNEVASMLGEAIGKPHLQWELISNEQAQQNLEAAGLPPRSAALLVELQAGHHRGIIAEDYNLHRPAVLGKIKMTDFAKEFAAAYHQK</sequence>
<evidence type="ECO:0000313" key="2">
    <source>
        <dbReference type="EMBL" id="GGI49866.1"/>
    </source>
</evidence>
<name>A0A917N0G8_9SPHI</name>
<organism evidence="2 3">
    <name type="scientific">Mucilaginibacter galii</name>
    <dbReference type="NCBI Taxonomy" id="2005073"/>
    <lineage>
        <taxon>Bacteria</taxon>
        <taxon>Pseudomonadati</taxon>
        <taxon>Bacteroidota</taxon>
        <taxon>Sphingobacteriia</taxon>
        <taxon>Sphingobacteriales</taxon>
        <taxon>Sphingobacteriaceae</taxon>
        <taxon>Mucilaginibacter</taxon>
    </lineage>
</organism>
<protein>
    <recommendedName>
        <fullName evidence="1">NmrA-like domain-containing protein</fullName>
    </recommendedName>
</protein>
<dbReference type="PANTHER" id="PTHR43162:SF1">
    <property type="entry name" value="PRESTALK A DIFFERENTIATION PROTEIN A"/>
    <property type="match status" value="1"/>
</dbReference>
<feature type="domain" description="NmrA-like" evidence="1">
    <location>
        <begin position="2"/>
        <end position="238"/>
    </location>
</feature>
<dbReference type="Gene3D" id="3.90.25.10">
    <property type="entry name" value="UDP-galactose 4-epimerase, domain 1"/>
    <property type="match status" value="1"/>
</dbReference>
<reference evidence="2" key="2">
    <citation type="submission" date="2020-09" db="EMBL/GenBank/DDBJ databases">
        <authorList>
            <person name="Sun Q."/>
            <person name="Sedlacek I."/>
        </authorList>
    </citation>
    <scope>NUCLEOTIDE SEQUENCE</scope>
    <source>
        <strain evidence="2">CCM 8711</strain>
    </source>
</reference>
<accession>A0A917N0G8</accession>
<dbReference type="Proteomes" id="UP000662074">
    <property type="component" value="Unassembled WGS sequence"/>
</dbReference>
<dbReference type="InterPro" id="IPR008030">
    <property type="entry name" value="NmrA-like"/>
</dbReference>
<gene>
    <name evidence="2" type="ORF">GCM10011425_10780</name>
</gene>
<dbReference type="Pfam" id="PF05368">
    <property type="entry name" value="NmrA"/>
    <property type="match status" value="1"/>
</dbReference>
<dbReference type="RefSeq" id="WP_188414558.1">
    <property type="nucleotide sequence ID" value="NZ_BMDO01000002.1"/>
</dbReference>
<dbReference type="PANTHER" id="PTHR43162">
    <property type="match status" value="1"/>
</dbReference>
<dbReference type="EMBL" id="BMDO01000002">
    <property type="protein sequence ID" value="GGI49866.1"/>
    <property type="molecule type" value="Genomic_DNA"/>
</dbReference>
<dbReference type="AlphaFoldDB" id="A0A917N0G8"/>
<dbReference type="InterPro" id="IPR051604">
    <property type="entry name" value="Ergot_Alk_Oxidoreductase"/>
</dbReference>
<dbReference type="SUPFAM" id="SSF51735">
    <property type="entry name" value="NAD(P)-binding Rossmann-fold domains"/>
    <property type="match status" value="1"/>
</dbReference>